<name>A0A7W9DB53_9MICC</name>
<evidence type="ECO:0000313" key="2">
    <source>
        <dbReference type="Proteomes" id="UP000523863"/>
    </source>
</evidence>
<dbReference type="AlphaFoldDB" id="A0A7W9DB53"/>
<sequence length="86" mass="9182">MANGARDVLDASTRNADGVMVIVGYFGFKASGMPGKIYPPQKTGIHEIVEHHVSGLQRKLGKLGQGFAVNFFRGGVRMPTGSLQHA</sequence>
<keyword evidence="2" id="KW-1185">Reference proteome</keyword>
<organism evidence="1 2">
    <name type="scientific">Neomicrococcus lactis</name>
    <dbReference type="NCBI Taxonomy" id="732241"/>
    <lineage>
        <taxon>Bacteria</taxon>
        <taxon>Bacillati</taxon>
        <taxon>Actinomycetota</taxon>
        <taxon>Actinomycetes</taxon>
        <taxon>Micrococcales</taxon>
        <taxon>Micrococcaceae</taxon>
        <taxon>Neomicrococcus</taxon>
    </lineage>
</organism>
<dbReference type="EMBL" id="JACHBL010000001">
    <property type="protein sequence ID" value="MBB5598353.1"/>
    <property type="molecule type" value="Genomic_DNA"/>
</dbReference>
<reference evidence="1 2" key="1">
    <citation type="submission" date="2020-08" db="EMBL/GenBank/DDBJ databases">
        <title>Sequencing the genomes of 1000 actinobacteria strains.</title>
        <authorList>
            <person name="Klenk H.-P."/>
        </authorList>
    </citation>
    <scope>NUCLEOTIDE SEQUENCE [LARGE SCALE GENOMIC DNA]</scope>
    <source>
        <strain evidence="1 2">DSM 23694</strain>
    </source>
</reference>
<dbReference type="Proteomes" id="UP000523863">
    <property type="component" value="Unassembled WGS sequence"/>
</dbReference>
<protein>
    <submittedName>
        <fullName evidence="1">Uncharacterized protein</fullName>
    </submittedName>
</protein>
<proteinExistence type="predicted"/>
<accession>A0A7W9DB53</accession>
<gene>
    <name evidence="1" type="ORF">BKA12_001433</name>
</gene>
<evidence type="ECO:0000313" key="1">
    <source>
        <dbReference type="EMBL" id="MBB5598353.1"/>
    </source>
</evidence>
<comment type="caution">
    <text evidence="1">The sequence shown here is derived from an EMBL/GenBank/DDBJ whole genome shotgun (WGS) entry which is preliminary data.</text>
</comment>